<dbReference type="Pfam" id="PF08699">
    <property type="entry name" value="ArgoL1"/>
    <property type="match status" value="1"/>
</dbReference>
<dbReference type="AlphaFoldDB" id="A0A4Q9QE11"/>
<dbReference type="SUPFAM" id="SSF101690">
    <property type="entry name" value="PAZ domain"/>
    <property type="match status" value="1"/>
</dbReference>
<dbReference type="CDD" id="cd02846">
    <property type="entry name" value="PAZ_argonaute_like"/>
    <property type="match status" value="1"/>
</dbReference>
<sequence length="758" mass="85123">MYCTRDIPSAPYQVFMSRRSENPTHTVTIRRVSTINSDAVRSLTRRRSSNDPSAMDMNAKSLGLLQLIVRQAPNMRHGFPADARSFYVDSKAKDLRIGLSAWRGFFQSVRPTLGRLIINIDVSHALVYTGGPLVTTMMQYLNLRDSRGLQTLSPSDFRKLRTFLKGVVVSITVSPKMRARPISDLVLAAGQQVFDKDNESWTVQRHFETKYGKQVRYPKYVGVKVGRTAIIPAEFCIVRSGQVFRKMIPPDVQRGFLEFATQKPDHRFGAIKSAVTGGIFNYADSDYMREAGMAVSNEPMELSGEVITPPPLMYGGSQQLQPTGGSWNMVGRRFYKPGVMRSWMVVNYSSAQEQVVRQFIDKIEMSLQRLGLRFPARPLIYGGQPSDPKKVLEDRGSQVRPELVICVLPHDAAEIRQAIKNWGDCKRSISTQCVRGGKWERANDQYCHNVALKINARLGGVNSVIDDPGFSKFLGEAMIVGADVGHPGPGVTNRPSITGLVASLDPQASVMTCCSFVQQPRQEMIEDLEEMIFRFLGDWRSYRREKLGPQWDRPPKTVVFFRDGVSEGEFDRVAQYEVPKIKSAFAKAQIPPNLWPKIIFIVVAKRHHVRFFAKHSDDRDRSGNCPAGLLIADSIINPNYENFYLQSHAGLLGTSRPTHYIILANEASLGIRNIQQLTFKLCHMYVSATRSVSIPAPVYYADRMCTRLPFFCTNGASLSDTASERTGSTAPNAFDLEQWKRTAGFQTPVGLRHRMPFA</sequence>
<protein>
    <submittedName>
        <fullName evidence="2">Piwi-domain-containing protein</fullName>
    </submittedName>
</protein>
<dbReference type="SMART" id="SM01163">
    <property type="entry name" value="DUF1785"/>
    <property type="match status" value="1"/>
</dbReference>
<feature type="domain" description="Piwi" evidence="1">
    <location>
        <begin position="403"/>
        <end position="704"/>
    </location>
</feature>
<dbReference type="Proteomes" id="UP000292082">
    <property type="component" value="Unassembled WGS sequence"/>
</dbReference>
<dbReference type="PROSITE" id="PS50822">
    <property type="entry name" value="PIWI"/>
    <property type="match status" value="1"/>
</dbReference>
<dbReference type="Gene3D" id="3.30.420.10">
    <property type="entry name" value="Ribonuclease H-like superfamily/Ribonuclease H"/>
    <property type="match status" value="1"/>
</dbReference>
<dbReference type="Pfam" id="PF02171">
    <property type="entry name" value="Piwi"/>
    <property type="match status" value="1"/>
</dbReference>
<evidence type="ECO:0000313" key="2">
    <source>
        <dbReference type="EMBL" id="TBU65979.1"/>
    </source>
</evidence>
<dbReference type="InterPro" id="IPR012337">
    <property type="entry name" value="RNaseH-like_sf"/>
</dbReference>
<organism evidence="2 3">
    <name type="scientific">Dichomitus squalens</name>
    <dbReference type="NCBI Taxonomy" id="114155"/>
    <lineage>
        <taxon>Eukaryota</taxon>
        <taxon>Fungi</taxon>
        <taxon>Dikarya</taxon>
        <taxon>Basidiomycota</taxon>
        <taxon>Agaricomycotina</taxon>
        <taxon>Agaricomycetes</taxon>
        <taxon>Polyporales</taxon>
        <taxon>Polyporaceae</taxon>
        <taxon>Dichomitus</taxon>
    </lineage>
</organism>
<dbReference type="Pfam" id="PF16487">
    <property type="entry name" value="ArgoMid"/>
    <property type="match status" value="1"/>
</dbReference>
<accession>A0A4Q9QE11</accession>
<keyword evidence="3" id="KW-1185">Reference proteome</keyword>
<evidence type="ECO:0000313" key="3">
    <source>
        <dbReference type="Proteomes" id="UP000292082"/>
    </source>
</evidence>
<gene>
    <name evidence="2" type="ORF">BD310DRAFT_35592</name>
</gene>
<dbReference type="Gene3D" id="2.170.260.10">
    <property type="entry name" value="paz domain"/>
    <property type="match status" value="1"/>
</dbReference>
<proteinExistence type="predicted"/>
<dbReference type="GO" id="GO:0003676">
    <property type="term" value="F:nucleic acid binding"/>
    <property type="evidence" value="ECO:0007669"/>
    <property type="project" value="InterPro"/>
</dbReference>
<dbReference type="InterPro" id="IPR014811">
    <property type="entry name" value="ArgoL1"/>
</dbReference>
<dbReference type="PANTHER" id="PTHR22891">
    <property type="entry name" value="EUKARYOTIC TRANSLATION INITIATION FACTOR 2C"/>
    <property type="match status" value="1"/>
</dbReference>
<dbReference type="SMART" id="SM00950">
    <property type="entry name" value="Piwi"/>
    <property type="match status" value="1"/>
</dbReference>
<name>A0A4Q9QE11_9APHY</name>
<dbReference type="STRING" id="114155.A0A4Q9QE11"/>
<dbReference type="InterPro" id="IPR036397">
    <property type="entry name" value="RNaseH_sf"/>
</dbReference>
<evidence type="ECO:0000259" key="1">
    <source>
        <dbReference type="PROSITE" id="PS50822"/>
    </source>
</evidence>
<reference evidence="2 3" key="1">
    <citation type="submission" date="2019-01" db="EMBL/GenBank/DDBJ databases">
        <title>Draft genome sequences of three monokaryotic isolates of the white-rot basidiomycete fungus Dichomitus squalens.</title>
        <authorList>
            <consortium name="DOE Joint Genome Institute"/>
            <person name="Lopez S.C."/>
            <person name="Andreopoulos B."/>
            <person name="Pangilinan J."/>
            <person name="Lipzen A."/>
            <person name="Riley R."/>
            <person name="Ahrendt S."/>
            <person name="Ng V."/>
            <person name="Barry K."/>
            <person name="Daum C."/>
            <person name="Grigoriev I.V."/>
            <person name="Hilden K.S."/>
            <person name="Makela M.R."/>
            <person name="de Vries R.P."/>
        </authorList>
    </citation>
    <scope>NUCLEOTIDE SEQUENCE [LARGE SCALE GENOMIC DNA]</scope>
    <source>
        <strain evidence="2 3">CBS 464.89</strain>
    </source>
</reference>
<dbReference type="InterPro" id="IPR036085">
    <property type="entry name" value="PAZ_dom_sf"/>
</dbReference>
<dbReference type="InterPro" id="IPR032473">
    <property type="entry name" value="Argonaute_Mid_dom"/>
</dbReference>
<dbReference type="EMBL" id="ML145084">
    <property type="protein sequence ID" value="TBU65979.1"/>
    <property type="molecule type" value="Genomic_DNA"/>
</dbReference>
<dbReference type="SUPFAM" id="SSF53098">
    <property type="entry name" value="Ribonuclease H-like"/>
    <property type="match status" value="1"/>
</dbReference>
<dbReference type="Gene3D" id="3.40.50.2300">
    <property type="match status" value="1"/>
</dbReference>
<dbReference type="InterPro" id="IPR003165">
    <property type="entry name" value="Piwi"/>
</dbReference>